<feature type="compositionally biased region" description="Polar residues" evidence="1">
    <location>
        <begin position="33"/>
        <end position="52"/>
    </location>
</feature>
<accession>A0ABR2HTJ7</accession>
<reference evidence="2 3" key="1">
    <citation type="journal article" date="2024" name="IMA Fungus">
        <title>Apiospora arundinis, a panoply of carbohydrate-active enzymes and secondary metabolites.</title>
        <authorList>
            <person name="Sorensen T."/>
            <person name="Petersen C."/>
            <person name="Muurmann A.T."/>
            <person name="Christiansen J.V."/>
            <person name="Brundto M.L."/>
            <person name="Overgaard C.K."/>
            <person name="Boysen A.T."/>
            <person name="Wollenberg R.D."/>
            <person name="Larsen T.O."/>
            <person name="Sorensen J.L."/>
            <person name="Nielsen K.L."/>
            <person name="Sondergaard T.E."/>
        </authorList>
    </citation>
    <scope>NUCLEOTIDE SEQUENCE [LARGE SCALE GENOMIC DNA]</scope>
    <source>
        <strain evidence="2 3">AAU 773</strain>
    </source>
</reference>
<name>A0ABR2HTJ7_9PEZI</name>
<feature type="compositionally biased region" description="Pro residues" evidence="1">
    <location>
        <begin position="12"/>
        <end position="30"/>
    </location>
</feature>
<organism evidence="2 3">
    <name type="scientific">Apiospora arundinis</name>
    <dbReference type="NCBI Taxonomy" id="335852"/>
    <lineage>
        <taxon>Eukaryota</taxon>
        <taxon>Fungi</taxon>
        <taxon>Dikarya</taxon>
        <taxon>Ascomycota</taxon>
        <taxon>Pezizomycotina</taxon>
        <taxon>Sordariomycetes</taxon>
        <taxon>Xylariomycetidae</taxon>
        <taxon>Amphisphaeriales</taxon>
        <taxon>Apiosporaceae</taxon>
        <taxon>Apiospora</taxon>
    </lineage>
</organism>
<protein>
    <submittedName>
        <fullName evidence="2">Uncharacterized protein</fullName>
    </submittedName>
</protein>
<comment type="caution">
    <text evidence="2">The sequence shown here is derived from an EMBL/GenBank/DDBJ whole genome shotgun (WGS) entry which is preliminary data.</text>
</comment>
<evidence type="ECO:0000256" key="1">
    <source>
        <dbReference type="SAM" id="MobiDB-lite"/>
    </source>
</evidence>
<feature type="region of interest" description="Disordered" evidence="1">
    <location>
        <begin position="1"/>
        <end position="108"/>
    </location>
</feature>
<gene>
    <name evidence="2" type="ORF">PGQ11_014693</name>
</gene>
<sequence>MSRTTLFGVELPPTPPPTAPSIPPTSPHAMPPSSMNRTASDLGSPQASSPPSRNHEYQQLPGFLFGPSNIPLIPPPRPRRTSTPHPSISSSSSSSSSSSRFNTRRRRPTFLPPFDFELNSRSHRRHPPAHLRPLDVYFGPHLNNDVKRRRAVHEYMLCRVTQELTASFIHHILLVLLYLPFFSRHDNHDDEPNPPRTDDENLLDHIVLYAILLRELAALRQYEDVMRASAARAVRTMWSLGLPRRIVTGADAFVRGQSMEWAIFRRAEQPPGLAARFRARYGDSYRSYRDYRYHPTPFRSRRWYAEWREGLGLDQFITGGLLRRSSQRE</sequence>
<dbReference type="EMBL" id="JAPCWZ010000009">
    <property type="protein sequence ID" value="KAK8852214.1"/>
    <property type="molecule type" value="Genomic_DNA"/>
</dbReference>
<evidence type="ECO:0000313" key="3">
    <source>
        <dbReference type="Proteomes" id="UP001390339"/>
    </source>
</evidence>
<evidence type="ECO:0000313" key="2">
    <source>
        <dbReference type="EMBL" id="KAK8852214.1"/>
    </source>
</evidence>
<keyword evidence="3" id="KW-1185">Reference proteome</keyword>
<proteinExistence type="predicted"/>
<dbReference type="Proteomes" id="UP001390339">
    <property type="component" value="Unassembled WGS sequence"/>
</dbReference>
<feature type="compositionally biased region" description="Low complexity" evidence="1">
    <location>
        <begin position="83"/>
        <end position="101"/>
    </location>
</feature>